<accession>A0ABV7VKU5</accession>
<dbReference type="PROSITE" id="PS50885">
    <property type="entry name" value="HAMP"/>
    <property type="match status" value="2"/>
</dbReference>
<dbReference type="Gene3D" id="1.10.287.950">
    <property type="entry name" value="Methyl-accepting chemotaxis protein"/>
    <property type="match status" value="1"/>
</dbReference>
<feature type="transmembrane region" description="Helical" evidence="4">
    <location>
        <begin position="311"/>
        <end position="336"/>
    </location>
</feature>
<dbReference type="InterPro" id="IPR003660">
    <property type="entry name" value="HAMP_dom"/>
</dbReference>
<gene>
    <name evidence="7" type="ORF">ACFOOQ_21550</name>
</gene>
<dbReference type="SUPFAM" id="SSF58104">
    <property type="entry name" value="Methyl-accepting chemotaxis protein (MCP) signaling domain"/>
    <property type="match status" value="1"/>
</dbReference>
<evidence type="ECO:0000256" key="2">
    <source>
        <dbReference type="ARBA" id="ARBA00029447"/>
    </source>
</evidence>
<evidence type="ECO:0000259" key="6">
    <source>
        <dbReference type="PROSITE" id="PS50885"/>
    </source>
</evidence>
<keyword evidence="4" id="KW-0472">Membrane</keyword>
<dbReference type="PANTHER" id="PTHR43531:SF14">
    <property type="entry name" value="METHYL-ACCEPTING CHEMOTAXIS PROTEIN I-RELATED"/>
    <property type="match status" value="1"/>
</dbReference>
<name>A0ABV7VKU5_9PROT</name>
<feature type="domain" description="HAMP" evidence="6">
    <location>
        <begin position="338"/>
        <end position="391"/>
    </location>
</feature>
<comment type="similarity">
    <text evidence="2">Belongs to the methyl-accepting chemotaxis (MCP) protein family.</text>
</comment>
<evidence type="ECO:0000313" key="7">
    <source>
        <dbReference type="EMBL" id="MFC3678150.1"/>
    </source>
</evidence>
<dbReference type="Pfam" id="PF00015">
    <property type="entry name" value="MCPsignal"/>
    <property type="match status" value="1"/>
</dbReference>
<dbReference type="InterPro" id="IPR051310">
    <property type="entry name" value="MCP_chemotaxis"/>
</dbReference>
<evidence type="ECO:0000313" key="8">
    <source>
        <dbReference type="Proteomes" id="UP001595711"/>
    </source>
</evidence>
<dbReference type="InterPro" id="IPR004089">
    <property type="entry name" value="MCPsignal_dom"/>
</dbReference>
<dbReference type="Pfam" id="PF18947">
    <property type="entry name" value="HAMP_2"/>
    <property type="match status" value="1"/>
</dbReference>
<dbReference type="RefSeq" id="WP_379729752.1">
    <property type="nucleotide sequence ID" value="NZ_JBHRYJ010000007.1"/>
</dbReference>
<protein>
    <submittedName>
        <fullName evidence="7">Methyl-accepting chemotaxis protein</fullName>
    </submittedName>
</protein>
<dbReference type="CDD" id="cd06225">
    <property type="entry name" value="HAMP"/>
    <property type="match status" value="1"/>
</dbReference>
<keyword evidence="4" id="KW-1133">Transmembrane helix</keyword>
<dbReference type="SMART" id="SM00283">
    <property type="entry name" value="MA"/>
    <property type="match status" value="1"/>
</dbReference>
<reference evidence="8" key="1">
    <citation type="journal article" date="2019" name="Int. J. Syst. Evol. Microbiol.">
        <title>The Global Catalogue of Microorganisms (GCM) 10K type strain sequencing project: providing services to taxonomists for standard genome sequencing and annotation.</title>
        <authorList>
            <consortium name="The Broad Institute Genomics Platform"/>
            <consortium name="The Broad Institute Genome Sequencing Center for Infectious Disease"/>
            <person name="Wu L."/>
            <person name="Ma J."/>
        </authorList>
    </citation>
    <scope>NUCLEOTIDE SEQUENCE [LARGE SCALE GENOMIC DNA]</scope>
    <source>
        <strain evidence="8">KCTC 42182</strain>
    </source>
</reference>
<dbReference type="InterPro" id="IPR038188">
    <property type="entry name" value="TorS_sensor_sf"/>
</dbReference>
<keyword evidence="1" id="KW-0488">Methylation</keyword>
<dbReference type="SUPFAM" id="SSF158472">
    <property type="entry name" value="HAMP domain-like"/>
    <property type="match status" value="1"/>
</dbReference>
<dbReference type="CDD" id="cd11386">
    <property type="entry name" value="MCP_signal"/>
    <property type="match status" value="1"/>
</dbReference>
<dbReference type="Gene3D" id="6.10.340.10">
    <property type="match status" value="1"/>
</dbReference>
<evidence type="ECO:0000259" key="5">
    <source>
        <dbReference type="PROSITE" id="PS50111"/>
    </source>
</evidence>
<dbReference type="Pfam" id="PF00672">
    <property type="entry name" value="HAMP"/>
    <property type="match status" value="1"/>
</dbReference>
<dbReference type="Gene3D" id="1.20.58.920">
    <property type="match status" value="2"/>
</dbReference>
<dbReference type="PROSITE" id="PS50111">
    <property type="entry name" value="CHEMOTAXIS_TRANSDUC_2"/>
    <property type="match status" value="1"/>
</dbReference>
<evidence type="ECO:0000256" key="1">
    <source>
        <dbReference type="ARBA" id="ARBA00022481"/>
    </source>
</evidence>
<comment type="caution">
    <text evidence="7">The sequence shown here is derived from an EMBL/GenBank/DDBJ whole genome shotgun (WGS) entry which is preliminary data.</text>
</comment>
<dbReference type="Pfam" id="PF21689">
    <property type="entry name" value="TorS_sensor_domain"/>
    <property type="match status" value="1"/>
</dbReference>
<feature type="domain" description="Methyl-accepting transducer" evidence="5">
    <location>
        <begin position="512"/>
        <end position="741"/>
    </location>
</feature>
<dbReference type="EMBL" id="JBHRYJ010000007">
    <property type="protein sequence ID" value="MFC3678150.1"/>
    <property type="molecule type" value="Genomic_DNA"/>
</dbReference>
<keyword evidence="3" id="KW-0807">Transducer</keyword>
<dbReference type="Proteomes" id="UP001595711">
    <property type="component" value="Unassembled WGS sequence"/>
</dbReference>
<dbReference type="PANTHER" id="PTHR43531">
    <property type="entry name" value="PROTEIN ICFG"/>
    <property type="match status" value="1"/>
</dbReference>
<feature type="domain" description="HAMP" evidence="6">
    <location>
        <begin position="455"/>
        <end position="507"/>
    </location>
</feature>
<keyword evidence="8" id="KW-1185">Reference proteome</keyword>
<keyword evidence="4" id="KW-0812">Transmembrane</keyword>
<sequence>MGIRQKLNGAVAVLAAMAVLSNVVAGLFFIRVQHTYGTVVDVNLPAVSSALNLSAISAELAAGAPALASVNTDAEREQVFTALTGKQERLGQTVNVLKLGGADPAKIEEIEKTITFLSGRIAQVNRSTKARLDWAGQRQTLVHALGKDFAAFQTLIGPATEKAMQELSAGQSRPGMVAAARGLMDTAASVNEMIGVLNVAAQANGYDELTTLAQSFTKLNNDILHDIDTAATQISVDQIRPAAAKLTAYGSGADSIFDMRRSELRSGNTVQIALKQARDSAAELSAKVEEVVGGANADTDTASASAKRQVMIAQVALVVITLCSLLGAAIIGYVFVGRQISAPVIRLTAAMRRLAERDWSVDLAGMERRDEIGDMARAVAVFKSSGLENERLQGEVETGRKAFEQERAAQEQVLQQAVGQIVAAAAAGDLTRRIDADTLQGVMHDLGVGVNSLLDTVERALTDLGAMLGTMAQGDLSHRIDGDHQGLFARLAQDANSLAEKLSEIVGRLVTAAGTVRDASSEISTGSHDLAQRTEQQAVSLRRTAASMEEITATVRHNADNARQASQLAGEARETAGRGGKVADDAVAAMQQIEGSAQKIVDIVSLIDEIAFQTNLLALNASVEAARAGEAGKGFAVVAQEVRGLAQRSASASKDIKALITESNAQVKTGAQLVNQAGQSLGEIVDAVRRVAGIIEEIASASQEQATGLDEINDAVTQMDEMTQRNGALVEETTASAQSLNDQARALADSITFFRLG</sequence>
<evidence type="ECO:0000256" key="4">
    <source>
        <dbReference type="SAM" id="Phobius"/>
    </source>
</evidence>
<organism evidence="7 8">
    <name type="scientific">Ferrovibrio xuzhouensis</name>
    <dbReference type="NCBI Taxonomy" id="1576914"/>
    <lineage>
        <taxon>Bacteria</taxon>
        <taxon>Pseudomonadati</taxon>
        <taxon>Pseudomonadota</taxon>
        <taxon>Alphaproteobacteria</taxon>
        <taxon>Rhodospirillales</taxon>
        <taxon>Rhodospirillaceae</taxon>
        <taxon>Ferrovibrio</taxon>
    </lineage>
</organism>
<proteinExistence type="inferred from homology"/>
<evidence type="ECO:0000256" key="3">
    <source>
        <dbReference type="PROSITE-ProRule" id="PRU00284"/>
    </source>
</evidence>
<dbReference type="SMART" id="SM00304">
    <property type="entry name" value="HAMP"/>
    <property type="match status" value="2"/>
</dbReference>